<evidence type="ECO:0000313" key="8">
    <source>
        <dbReference type="EMBL" id="GAA1210624.1"/>
    </source>
</evidence>
<evidence type="ECO:0000256" key="3">
    <source>
        <dbReference type="ARBA" id="ARBA00022490"/>
    </source>
</evidence>
<evidence type="ECO:0000256" key="2">
    <source>
        <dbReference type="ARBA" id="ARBA00011881"/>
    </source>
</evidence>
<keyword evidence="6" id="KW-0007">Acetylation</keyword>
<comment type="caution">
    <text evidence="8">The sequence shown here is derived from an EMBL/GenBank/DDBJ whole genome shotgun (WGS) entry which is preliminary data.</text>
</comment>
<comment type="subcellular location">
    <subcellularLocation>
        <location evidence="1">Cytoplasm</location>
    </subcellularLocation>
</comment>
<comment type="subunit">
    <text evidence="2">Homotetramer.</text>
</comment>
<reference evidence="8 9" key="1">
    <citation type="journal article" date="2019" name="Int. J. Syst. Evol. Microbiol.">
        <title>The Global Catalogue of Microorganisms (GCM) 10K type strain sequencing project: providing services to taxonomists for standard genome sequencing and annotation.</title>
        <authorList>
            <consortium name="The Broad Institute Genomics Platform"/>
            <consortium name="The Broad Institute Genome Sequencing Center for Infectious Disease"/>
            <person name="Wu L."/>
            <person name="Ma J."/>
        </authorList>
    </citation>
    <scope>NUCLEOTIDE SEQUENCE [LARGE SCALE GENOMIC DNA]</scope>
    <source>
        <strain evidence="8 9">JCM 12762</strain>
    </source>
</reference>
<dbReference type="PANTHER" id="PTHR44154:SF1">
    <property type="entry name" value="QUINONE OXIDOREDUCTASE"/>
    <property type="match status" value="1"/>
</dbReference>
<name>A0ABN1VJG8_9MICO</name>
<dbReference type="InterPro" id="IPR020843">
    <property type="entry name" value="ER"/>
</dbReference>
<dbReference type="SUPFAM" id="SSF50129">
    <property type="entry name" value="GroES-like"/>
    <property type="match status" value="1"/>
</dbReference>
<evidence type="ECO:0000256" key="1">
    <source>
        <dbReference type="ARBA" id="ARBA00004496"/>
    </source>
</evidence>
<dbReference type="InterPro" id="IPR013149">
    <property type="entry name" value="ADH-like_C"/>
</dbReference>
<evidence type="ECO:0000256" key="5">
    <source>
        <dbReference type="ARBA" id="ARBA00022884"/>
    </source>
</evidence>
<dbReference type="SUPFAM" id="SSF51735">
    <property type="entry name" value="NAD(P)-binding Rossmann-fold domains"/>
    <property type="match status" value="1"/>
</dbReference>
<dbReference type="RefSeq" id="WP_343923235.1">
    <property type="nucleotide sequence ID" value="NZ_BAAAKW010000017.1"/>
</dbReference>
<evidence type="ECO:0000313" key="9">
    <source>
        <dbReference type="Proteomes" id="UP001500943"/>
    </source>
</evidence>
<evidence type="ECO:0000259" key="7">
    <source>
        <dbReference type="SMART" id="SM00829"/>
    </source>
</evidence>
<dbReference type="Gene3D" id="3.90.180.10">
    <property type="entry name" value="Medium-chain alcohol dehydrogenases, catalytic domain"/>
    <property type="match status" value="1"/>
</dbReference>
<dbReference type="PROSITE" id="PS01162">
    <property type="entry name" value="QOR_ZETA_CRYSTAL"/>
    <property type="match status" value="1"/>
</dbReference>
<dbReference type="Pfam" id="PF00107">
    <property type="entry name" value="ADH_zinc_N"/>
    <property type="match status" value="1"/>
</dbReference>
<evidence type="ECO:0000256" key="4">
    <source>
        <dbReference type="ARBA" id="ARBA00022857"/>
    </source>
</evidence>
<gene>
    <name evidence="8" type="ORF">GCM10009655_07120</name>
</gene>
<dbReference type="InterPro" id="IPR051603">
    <property type="entry name" value="Zinc-ADH_QOR/CCCR"/>
</dbReference>
<accession>A0ABN1VJG8</accession>
<proteinExistence type="predicted"/>
<keyword evidence="3" id="KW-0963">Cytoplasm</keyword>
<keyword evidence="4" id="KW-0521">NADP</keyword>
<feature type="domain" description="Enoyl reductase (ER)" evidence="7">
    <location>
        <begin position="26"/>
        <end position="373"/>
    </location>
</feature>
<dbReference type="InterPro" id="IPR013154">
    <property type="entry name" value="ADH-like_N"/>
</dbReference>
<dbReference type="InterPro" id="IPR002364">
    <property type="entry name" value="Quin_OxRdtase/zeta-crystal_CS"/>
</dbReference>
<sequence>MSQRPNTDAADTDAATMTAVVTTGVGDYDRLVVSEVVRPVAGPGEVLVQVLAAGVNNTDINTRLGWYSSSVSTATDESSDGIEDLGVGRADGGWNGATPFPLIQGADCCGRVVAVGAGVDRSIVGARVLIRACMPLDQEGSDETDGSDETEWLGSDRDGAFAQLTVVRACDVFAVDSTWSDAELATIPCAYGTAENMVSRAGITAGMRVLVPGASGGVGSAVVQLAKRRGAYVIGIASVAKHDRVIEIGADEVLERGHDHMAQLGAKSIDVVIDNVAGAEFGNMLALLRHGGAYVTSGAIAGPIVELDLRMLYLGDLRLIGCTAWDDHVFADVVSYVERGEIRPLLERTYPLHEIVTAQRDFLDKGHVGNLVLIPPESSGGPATEHAP</sequence>
<dbReference type="SMART" id="SM00829">
    <property type="entry name" value="PKS_ER"/>
    <property type="match status" value="1"/>
</dbReference>
<protein>
    <submittedName>
        <fullName evidence="8">Alcohol dehydrogenase family protein</fullName>
    </submittedName>
</protein>
<dbReference type="InterPro" id="IPR011032">
    <property type="entry name" value="GroES-like_sf"/>
</dbReference>
<dbReference type="InterPro" id="IPR036291">
    <property type="entry name" value="NAD(P)-bd_dom_sf"/>
</dbReference>
<dbReference type="Pfam" id="PF08240">
    <property type="entry name" value="ADH_N"/>
    <property type="match status" value="1"/>
</dbReference>
<dbReference type="EMBL" id="BAAAKW010000017">
    <property type="protein sequence ID" value="GAA1210624.1"/>
    <property type="molecule type" value="Genomic_DNA"/>
</dbReference>
<dbReference type="Gene3D" id="3.40.50.720">
    <property type="entry name" value="NAD(P)-binding Rossmann-like Domain"/>
    <property type="match status" value="1"/>
</dbReference>
<dbReference type="Proteomes" id="UP001500943">
    <property type="component" value="Unassembled WGS sequence"/>
</dbReference>
<keyword evidence="9" id="KW-1185">Reference proteome</keyword>
<keyword evidence="5" id="KW-0694">RNA-binding</keyword>
<dbReference type="PANTHER" id="PTHR44154">
    <property type="entry name" value="QUINONE OXIDOREDUCTASE"/>
    <property type="match status" value="1"/>
</dbReference>
<evidence type="ECO:0000256" key="6">
    <source>
        <dbReference type="ARBA" id="ARBA00022990"/>
    </source>
</evidence>
<organism evidence="8 9">
    <name type="scientific">Rhodoglobus aureus</name>
    <dbReference type="NCBI Taxonomy" id="191497"/>
    <lineage>
        <taxon>Bacteria</taxon>
        <taxon>Bacillati</taxon>
        <taxon>Actinomycetota</taxon>
        <taxon>Actinomycetes</taxon>
        <taxon>Micrococcales</taxon>
        <taxon>Microbacteriaceae</taxon>
        <taxon>Rhodoglobus</taxon>
    </lineage>
</organism>